<dbReference type="PANTHER" id="PTHR16943:SF8">
    <property type="entry name" value="2-METHYLCITRATE DEHYDRATASE"/>
    <property type="match status" value="1"/>
</dbReference>
<dbReference type="InterPro" id="IPR042183">
    <property type="entry name" value="MmgE/PrpD_sf_1"/>
</dbReference>
<evidence type="ECO:0000259" key="2">
    <source>
        <dbReference type="Pfam" id="PF03972"/>
    </source>
</evidence>
<organism evidence="4 5">
    <name type="scientific">Paenibacillus naphthalenovorans</name>
    <dbReference type="NCBI Taxonomy" id="162209"/>
    <lineage>
        <taxon>Bacteria</taxon>
        <taxon>Bacillati</taxon>
        <taxon>Bacillota</taxon>
        <taxon>Bacilli</taxon>
        <taxon>Bacillales</taxon>
        <taxon>Paenibacillaceae</taxon>
        <taxon>Paenibacillus</taxon>
    </lineage>
</organism>
<dbReference type="EMBL" id="CP013652">
    <property type="protein sequence ID" value="ALS23091.1"/>
    <property type="molecule type" value="Genomic_DNA"/>
</dbReference>
<name>A0A0U2VI57_9BACL</name>
<feature type="domain" description="MmgE/PrpD C-terminal" evidence="3">
    <location>
        <begin position="269"/>
        <end position="389"/>
    </location>
</feature>
<dbReference type="InterPro" id="IPR005656">
    <property type="entry name" value="MmgE_PrpD"/>
</dbReference>
<evidence type="ECO:0000313" key="4">
    <source>
        <dbReference type="EMBL" id="ALS23091.1"/>
    </source>
</evidence>
<dbReference type="Gene3D" id="1.10.4100.10">
    <property type="entry name" value="2-methylcitrate dehydratase PrpD"/>
    <property type="match status" value="1"/>
</dbReference>
<reference evidence="5" key="1">
    <citation type="submission" date="2015-12" db="EMBL/GenBank/DDBJ databases">
        <title>Complete genome sequences of two moderately thermophilic Paenibacillus species.</title>
        <authorList>
            <person name="Butler R.III."/>
            <person name="Wang J."/>
            <person name="Stark B.C."/>
            <person name="Pombert J.-F."/>
        </authorList>
    </citation>
    <scope>NUCLEOTIDE SEQUENCE [LARGE SCALE GENOMIC DNA]</scope>
    <source>
        <strain evidence="5">32O-Y</strain>
    </source>
</reference>
<dbReference type="InterPro" id="IPR045336">
    <property type="entry name" value="MmgE_PrpD_N"/>
</dbReference>
<dbReference type="InterPro" id="IPR045337">
    <property type="entry name" value="MmgE_PrpD_C"/>
</dbReference>
<dbReference type="InterPro" id="IPR036148">
    <property type="entry name" value="MmgE/PrpD_sf"/>
</dbReference>
<evidence type="ECO:0000256" key="1">
    <source>
        <dbReference type="ARBA" id="ARBA00006174"/>
    </source>
</evidence>
<dbReference type="RefSeq" id="WP_062409147.1">
    <property type="nucleotide sequence ID" value="NZ_BJCS01000004.1"/>
</dbReference>
<dbReference type="PATRIC" id="fig|162209.4.peg.2892"/>
<dbReference type="Pfam" id="PF03972">
    <property type="entry name" value="MmgE_PrpD_N"/>
    <property type="match status" value="1"/>
</dbReference>
<dbReference type="AlphaFoldDB" id="A0A0U2VI57"/>
<keyword evidence="5" id="KW-1185">Reference proteome</keyword>
<reference evidence="4 5" key="2">
    <citation type="journal article" date="2016" name="Genome Announc.">
        <title>Complete Genome Sequences of Two Interactive Moderate Thermophiles, Paenibacillus napthalenovorans 32O-Y and Paenibacillus sp. 32O-W.</title>
        <authorList>
            <person name="Butler R.R.III."/>
            <person name="Wang J."/>
            <person name="Stark B.C."/>
            <person name="Pombert J.F."/>
        </authorList>
    </citation>
    <scope>NUCLEOTIDE SEQUENCE [LARGE SCALE GENOMIC DNA]</scope>
    <source>
        <strain evidence="4 5">32O-Y</strain>
    </source>
</reference>
<feature type="domain" description="MmgE/PrpD N-terminal" evidence="2">
    <location>
        <begin position="7"/>
        <end position="246"/>
    </location>
</feature>
<sequence length="450" mass="48962">MSQTVSETLASFVHRLRFEEIPVEVVQKAKTCLIHGIGVGLAGYDTDFPRIAAEIAGVNGRGAHEATLLYNGSKCTVMEAAFANAVMLHSRVQEDTHNTAHLGTIVIPVVLALGESRGASGKEILTALIAGYEVGGALSRHYTSQSTPRGFRASSVYGILGASAAAAKLLHLTEEQTAHALGFAASFAFGTLEAFAAGTMEWRFENGLAAKNGILCALLAQRGAVATTLAFEGNAGFLHAFAGNHKDPLKCVQHLGKVYEILNVTFKLYPVCAFNQSPVINALEMKKEFDIQVEQIQSIVIEMNDYEANYPGMSSKGPFQNISQTLMSAPFCVSSSLMDGEMTLANLKRFEHETLNQLIGKTTIIPEKNMNPLCNKISVELKNGQKLVREMNITQDYYNLETERDIEIIRDLRKEMQISSEQLEQLIHELLSLENKPNLSALIPNTTAAG</sequence>
<dbReference type="Pfam" id="PF19305">
    <property type="entry name" value="MmgE_PrpD_C"/>
    <property type="match status" value="1"/>
</dbReference>
<proteinExistence type="inferred from homology"/>
<dbReference type="KEGG" id="pnp:IJ22_27180"/>
<dbReference type="OrthoDB" id="9795089at2"/>
<gene>
    <name evidence="4" type="ORF">IJ22_27180</name>
</gene>
<dbReference type="STRING" id="162209.IJ22_27180"/>
<comment type="similarity">
    <text evidence="1">Belongs to the PrpD family.</text>
</comment>
<dbReference type="Proteomes" id="UP000061660">
    <property type="component" value="Chromosome"/>
</dbReference>
<protein>
    <submittedName>
        <fullName evidence="4">MmgE/PrpD family protein</fullName>
    </submittedName>
</protein>
<accession>A0A0U2VI57</accession>
<dbReference type="SUPFAM" id="SSF103378">
    <property type="entry name" value="2-methylcitrate dehydratase PrpD"/>
    <property type="match status" value="1"/>
</dbReference>
<evidence type="ECO:0000313" key="5">
    <source>
        <dbReference type="Proteomes" id="UP000061660"/>
    </source>
</evidence>
<dbReference type="PANTHER" id="PTHR16943">
    <property type="entry name" value="2-METHYLCITRATE DEHYDRATASE-RELATED"/>
    <property type="match status" value="1"/>
</dbReference>
<evidence type="ECO:0000259" key="3">
    <source>
        <dbReference type="Pfam" id="PF19305"/>
    </source>
</evidence>
<dbReference type="GO" id="GO:0016829">
    <property type="term" value="F:lyase activity"/>
    <property type="evidence" value="ECO:0007669"/>
    <property type="project" value="InterPro"/>
</dbReference>